<dbReference type="InterPro" id="IPR038591">
    <property type="entry name" value="NolW-like_sf"/>
</dbReference>
<evidence type="ECO:0000256" key="1">
    <source>
        <dbReference type="ARBA" id="ARBA00004370"/>
    </source>
</evidence>
<keyword evidence="11" id="KW-1185">Reference proteome</keyword>
<dbReference type="AlphaFoldDB" id="A0A917PIU3"/>
<evidence type="ECO:0000256" key="6">
    <source>
        <dbReference type="SAM" id="MobiDB-lite"/>
    </source>
</evidence>
<dbReference type="Pfam" id="PF03958">
    <property type="entry name" value="Secretin_N"/>
    <property type="match status" value="2"/>
</dbReference>
<evidence type="ECO:0000256" key="2">
    <source>
        <dbReference type="ARBA" id="ARBA00022729"/>
    </source>
</evidence>
<evidence type="ECO:0000259" key="9">
    <source>
        <dbReference type="Pfam" id="PF03958"/>
    </source>
</evidence>
<accession>A0A917PIU3</accession>
<dbReference type="Pfam" id="PF00263">
    <property type="entry name" value="Secretin"/>
    <property type="match status" value="1"/>
</dbReference>
<evidence type="ECO:0000256" key="4">
    <source>
        <dbReference type="RuleBase" id="RU004003"/>
    </source>
</evidence>
<keyword evidence="2 7" id="KW-0732">Signal</keyword>
<evidence type="ECO:0000256" key="7">
    <source>
        <dbReference type="SAM" id="SignalP"/>
    </source>
</evidence>
<dbReference type="GO" id="GO:0015627">
    <property type="term" value="C:type II protein secretion system complex"/>
    <property type="evidence" value="ECO:0007669"/>
    <property type="project" value="TreeGrafter"/>
</dbReference>
<dbReference type="InterPro" id="IPR050810">
    <property type="entry name" value="Bact_Secretion_Sys_Channel"/>
</dbReference>
<feature type="domain" description="NolW-like" evidence="9">
    <location>
        <begin position="333"/>
        <end position="442"/>
    </location>
</feature>
<dbReference type="RefSeq" id="WP_188963667.1">
    <property type="nucleotide sequence ID" value="NZ_BMOE01000009.1"/>
</dbReference>
<dbReference type="EMBL" id="BMOE01000009">
    <property type="protein sequence ID" value="GGJ80455.1"/>
    <property type="molecule type" value="Genomic_DNA"/>
</dbReference>
<protein>
    <submittedName>
        <fullName evidence="10">Type IV piliation system protein</fullName>
    </submittedName>
</protein>
<evidence type="ECO:0000259" key="8">
    <source>
        <dbReference type="Pfam" id="PF00263"/>
    </source>
</evidence>
<feature type="domain" description="Type II/III secretion system secretin-like" evidence="8">
    <location>
        <begin position="531"/>
        <end position="679"/>
    </location>
</feature>
<comment type="subcellular location">
    <subcellularLocation>
        <location evidence="5">Cell outer membrane</location>
    </subcellularLocation>
    <subcellularLocation>
        <location evidence="1">Membrane</location>
    </subcellularLocation>
</comment>
<organism evidence="10 11">
    <name type="scientific">Deinococcus aquiradiocola</name>
    <dbReference type="NCBI Taxonomy" id="393059"/>
    <lineage>
        <taxon>Bacteria</taxon>
        <taxon>Thermotogati</taxon>
        <taxon>Deinococcota</taxon>
        <taxon>Deinococci</taxon>
        <taxon>Deinococcales</taxon>
        <taxon>Deinococcaceae</taxon>
        <taxon>Deinococcus</taxon>
    </lineage>
</organism>
<name>A0A917PIU3_9DEIO</name>
<gene>
    <name evidence="10" type="ORF">GCM10008939_25430</name>
</gene>
<reference evidence="10" key="1">
    <citation type="journal article" date="2014" name="Int. J. Syst. Evol. Microbiol.">
        <title>Complete genome sequence of Corynebacterium casei LMG S-19264T (=DSM 44701T), isolated from a smear-ripened cheese.</title>
        <authorList>
            <consortium name="US DOE Joint Genome Institute (JGI-PGF)"/>
            <person name="Walter F."/>
            <person name="Albersmeier A."/>
            <person name="Kalinowski J."/>
            <person name="Ruckert C."/>
        </authorList>
    </citation>
    <scope>NUCLEOTIDE SEQUENCE</scope>
    <source>
        <strain evidence="10">JCM 14371</strain>
    </source>
</reference>
<sequence length="680" mass="70255">MKNRSLTLLMTASLGLASVPGALAQSTPAPTTSTASSTQSADPRLAAANVSLEIGTYSGPLSSLLAAVAKSAGYDVIFDTDVDGLSAASSASTATAPATTAGTGTATTPTATTKPVVYNFRNTPFNQVWPLLMDIYGLSYEVVQVGPTQVLRISANPIQRVIALKNANAVDAVNQVKLFFGTPTYTETPQKDAQGNTTGVTRTLSDVKIDSPTLRIVADARTNALIVRGTNREVADVQRLASQLDQQVATAATGGGDGSQTVQRVYPVKGQQADIVALLAAQYPNLKVTAVGQTGQLVITGAQNQLDAALNLLGSVDKPTPVVTVNGPTIVQKVFALTNASAEELKTVLDGTLQRTLGTTTGLVSGGAPVTQADGTTVIQVPGTTGSTATGTASGTASTQASTPQATIIADKRTNTIIVRGTQAQVDQIAQIIPSLDVRVPQVNVQVRIQEITESASRSLGVDWKAGFGNFIVNVASSGVKAIFDPTQSLVGFNLGATLNALEQQGMTKRVYDGTVTMQSGQRSLNNSTDSQNASSGAAAHLQSGGRLELNIPSQAANVPAIQRQIDYGVTIDFYNPQVAPDGSITVRVKGVVNQPKTAITGSTLPNLLDFSNSEAQTTITFKSGETVLLSGLLGTNQTTTTTGLPFLSSIPVIGSLFGKQSSTNDRSQLLVVITGTVVQ</sequence>
<feature type="domain" description="NolW-like" evidence="9">
    <location>
        <begin position="160"/>
        <end position="248"/>
    </location>
</feature>
<keyword evidence="5" id="KW-0813">Transport</keyword>
<evidence type="ECO:0000313" key="10">
    <source>
        <dbReference type="EMBL" id="GGJ80455.1"/>
    </source>
</evidence>
<comment type="caution">
    <text evidence="10">The sequence shown here is derived from an EMBL/GenBank/DDBJ whole genome shotgun (WGS) entry which is preliminary data.</text>
</comment>
<dbReference type="Proteomes" id="UP000635726">
    <property type="component" value="Unassembled WGS sequence"/>
</dbReference>
<dbReference type="InterPro" id="IPR001775">
    <property type="entry name" value="GspD/PilQ"/>
</dbReference>
<comment type="similarity">
    <text evidence="4">Belongs to the bacterial secretin family.</text>
</comment>
<dbReference type="InterPro" id="IPR005644">
    <property type="entry name" value="NolW-like"/>
</dbReference>
<dbReference type="PRINTS" id="PR00811">
    <property type="entry name" value="BCTERIALGSPD"/>
</dbReference>
<reference evidence="10" key="2">
    <citation type="submission" date="2020-09" db="EMBL/GenBank/DDBJ databases">
        <authorList>
            <person name="Sun Q."/>
            <person name="Ohkuma M."/>
        </authorList>
    </citation>
    <scope>NUCLEOTIDE SEQUENCE</scope>
    <source>
        <strain evidence="10">JCM 14371</strain>
    </source>
</reference>
<feature type="compositionally biased region" description="Polar residues" evidence="6">
    <location>
        <begin position="520"/>
        <end position="536"/>
    </location>
</feature>
<dbReference type="PANTHER" id="PTHR30332">
    <property type="entry name" value="PROBABLE GENERAL SECRETION PATHWAY PROTEIN D"/>
    <property type="match status" value="1"/>
</dbReference>
<proteinExistence type="inferred from homology"/>
<dbReference type="GO" id="GO:0009279">
    <property type="term" value="C:cell outer membrane"/>
    <property type="evidence" value="ECO:0007669"/>
    <property type="project" value="UniProtKB-SubCell"/>
</dbReference>
<dbReference type="Gene3D" id="3.30.1370.120">
    <property type="match status" value="2"/>
</dbReference>
<dbReference type="InterPro" id="IPR004846">
    <property type="entry name" value="T2SS/T3SS_dom"/>
</dbReference>
<dbReference type="PANTHER" id="PTHR30332:SF17">
    <property type="entry name" value="TYPE IV PILIATION SYSTEM PROTEIN DR_0774-RELATED"/>
    <property type="match status" value="1"/>
</dbReference>
<feature type="region of interest" description="Disordered" evidence="6">
    <location>
        <begin position="520"/>
        <end position="540"/>
    </location>
</feature>
<dbReference type="GO" id="GO:0009306">
    <property type="term" value="P:protein secretion"/>
    <property type="evidence" value="ECO:0007669"/>
    <property type="project" value="InterPro"/>
</dbReference>
<evidence type="ECO:0000313" key="11">
    <source>
        <dbReference type="Proteomes" id="UP000635726"/>
    </source>
</evidence>
<evidence type="ECO:0000256" key="5">
    <source>
        <dbReference type="RuleBase" id="RU004004"/>
    </source>
</evidence>
<evidence type="ECO:0000256" key="3">
    <source>
        <dbReference type="ARBA" id="ARBA00023136"/>
    </source>
</evidence>
<feature type="signal peptide" evidence="7">
    <location>
        <begin position="1"/>
        <end position="24"/>
    </location>
</feature>
<feature type="chain" id="PRO_5037756848" evidence="7">
    <location>
        <begin position="25"/>
        <end position="680"/>
    </location>
</feature>
<keyword evidence="3" id="KW-0472">Membrane</keyword>